<sequence length="218" mass="24607">MALLRCRRDPCGFICLVLTYFSVFYADYVVIQYVLIPAYSGSVWCSMHGAVFNIILLLLLACHSKAVFSDPGMVPLPDTAIDFSDLRCQSSRKSDRGCEGWTVCSRCETYRPPRAHHCRVCQRCIRRMDHHCPCLSPPLQLVSIITDETPIEQMRSRLLRDRAASSQLTHTSHTRKPKLALLREVFGRGSVLCWLFPLHSSPPSVGGITYSALPDYDV</sequence>
<dbReference type="GO" id="GO:0016020">
    <property type="term" value="C:membrane"/>
    <property type="evidence" value="ECO:0007669"/>
    <property type="project" value="UniProtKB-SubCell"/>
</dbReference>
<evidence type="ECO:0000313" key="9">
    <source>
        <dbReference type="EMBL" id="KAG9330653.1"/>
    </source>
</evidence>
<feature type="transmembrane region" description="Helical" evidence="7">
    <location>
        <begin position="12"/>
        <end position="35"/>
    </location>
</feature>
<dbReference type="InterPro" id="IPR039859">
    <property type="entry name" value="PFA4/ZDH16/20/ERF2-like"/>
</dbReference>
<dbReference type="PANTHER" id="PTHR12246">
    <property type="entry name" value="PALMITOYLTRANSFERASE ZDHHC16"/>
    <property type="match status" value="1"/>
</dbReference>
<keyword evidence="4 7" id="KW-1133">Transmembrane helix</keyword>
<feature type="domain" description="Palmitoyltransferase DHHC" evidence="8">
    <location>
        <begin position="101"/>
        <end position="135"/>
    </location>
</feature>
<organism evidence="9 10">
    <name type="scientific">Albula glossodonta</name>
    <name type="common">roundjaw bonefish</name>
    <dbReference type="NCBI Taxonomy" id="121402"/>
    <lineage>
        <taxon>Eukaryota</taxon>
        <taxon>Metazoa</taxon>
        <taxon>Chordata</taxon>
        <taxon>Craniata</taxon>
        <taxon>Vertebrata</taxon>
        <taxon>Euteleostomi</taxon>
        <taxon>Actinopterygii</taxon>
        <taxon>Neopterygii</taxon>
        <taxon>Teleostei</taxon>
        <taxon>Albuliformes</taxon>
        <taxon>Albulidae</taxon>
        <taxon>Albula</taxon>
    </lineage>
</organism>
<feature type="transmembrane region" description="Helical" evidence="7">
    <location>
        <begin position="41"/>
        <end position="61"/>
    </location>
</feature>
<keyword evidence="10" id="KW-1185">Reference proteome</keyword>
<comment type="domain">
    <text evidence="7">The DHHC domain is required for palmitoyltransferase activity.</text>
</comment>
<dbReference type="OrthoDB" id="331948at2759"/>
<dbReference type="Proteomes" id="UP000824540">
    <property type="component" value="Unassembled WGS sequence"/>
</dbReference>
<reference evidence="9" key="1">
    <citation type="thesis" date="2021" institute="BYU ScholarsArchive" country="Provo, UT, USA">
        <title>Applications of and Algorithms for Genome Assembly and Genomic Analyses with an Emphasis on Marine Teleosts.</title>
        <authorList>
            <person name="Pickett B.D."/>
        </authorList>
    </citation>
    <scope>NUCLEOTIDE SEQUENCE</scope>
    <source>
        <strain evidence="9">HI-2016</strain>
    </source>
</reference>
<evidence type="ECO:0000259" key="8">
    <source>
        <dbReference type="Pfam" id="PF01529"/>
    </source>
</evidence>
<evidence type="ECO:0000256" key="2">
    <source>
        <dbReference type="ARBA" id="ARBA00022679"/>
    </source>
</evidence>
<dbReference type="InterPro" id="IPR001594">
    <property type="entry name" value="Palmitoyltrfase_DHHC"/>
</dbReference>
<dbReference type="EMBL" id="JAFBMS010000506">
    <property type="protein sequence ID" value="KAG9330653.1"/>
    <property type="molecule type" value="Genomic_DNA"/>
</dbReference>
<dbReference type="PROSITE" id="PS50216">
    <property type="entry name" value="DHHC"/>
    <property type="match status" value="1"/>
</dbReference>
<proteinExistence type="inferred from homology"/>
<comment type="similarity">
    <text evidence="7">Belongs to the DHHC palmitoyltransferase family.</text>
</comment>
<keyword evidence="3 7" id="KW-0812">Transmembrane</keyword>
<keyword evidence="2 7" id="KW-0808">Transferase</keyword>
<comment type="caution">
    <text evidence="9">The sequence shown here is derived from an EMBL/GenBank/DDBJ whole genome shotgun (WGS) entry which is preliminary data.</text>
</comment>
<comment type="subcellular location">
    <subcellularLocation>
        <location evidence="1">Membrane</location>
        <topology evidence="1">Multi-pass membrane protein</topology>
    </subcellularLocation>
</comment>
<evidence type="ECO:0000256" key="7">
    <source>
        <dbReference type="RuleBase" id="RU079119"/>
    </source>
</evidence>
<dbReference type="GO" id="GO:0019706">
    <property type="term" value="F:protein-cysteine S-palmitoyltransferase activity"/>
    <property type="evidence" value="ECO:0007669"/>
    <property type="project" value="UniProtKB-EC"/>
</dbReference>
<keyword evidence="5 7" id="KW-0472">Membrane</keyword>
<accession>A0A8T2MSN6</accession>
<evidence type="ECO:0000313" key="10">
    <source>
        <dbReference type="Proteomes" id="UP000824540"/>
    </source>
</evidence>
<evidence type="ECO:0000256" key="3">
    <source>
        <dbReference type="ARBA" id="ARBA00022692"/>
    </source>
</evidence>
<evidence type="ECO:0000256" key="4">
    <source>
        <dbReference type="ARBA" id="ARBA00022989"/>
    </source>
</evidence>
<protein>
    <recommendedName>
        <fullName evidence="7">Palmitoyltransferase</fullName>
        <ecNumber evidence="7">2.3.1.225</ecNumber>
    </recommendedName>
</protein>
<evidence type="ECO:0000256" key="6">
    <source>
        <dbReference type="ARBA" id="ARBA00023315"/>
    </source>
</evidence>
<dbReference type="AlphaFoldDB" id="A0A8T2MSN6"/>
<evidence type="ECO:0000256" key="1">
    <source>
        <dbReference type="ARBA" id="ARBA00004141"/>
    </source>
</evidence>
<evidence type="ECO:0000256" key="5">
    <source>
        <dbReference type="ARBA" id="ARBA00023136"/>
    </source>
</evidence>
<dbReference type="Pfam" id="PF01529">
    <property type="entry name" value="DHHC"/>
    <property type="match status" value="1"/>
</dbReference>
<keyword evidence="6 7" id="KW-0012">Acyltransferase</keyword>
<gene>
    <name evidence="9" type="ORF">JZ751_023429</name>
</gene>
<name>A0A8T2MSN6_9TELE</name>
<comment type="catalytic activity">
    <reaction evidence="7">
        <text>L-cysteinyl-[protein] + hexadecanoyl-CoA = S-hexadecanoyl-L-cysteinyl-[protein] + CoA</text>
        <dbReference type="Rhea" id="RHEA:36683"/>
        <dbReference type="Rhea" id="RHEA-COMP:10131"/>
        <dbReference type="Rhea" id="RHEA-COMP:11032"/>
        <dbReference type="ChEBI" id="CHEBI:29950"/>
        <dbReference type="ChEBI" id="CHEBI:57287"/>
        <dbReference type="ChEBI" id="CHEBI:57379"/>
        <dbReference type="ChEBI" id="CHEBI:74151"/>
        <dbReference type="EC" id="2.3.1.225"/>
    </reaction>
</comment>
<dbReference type="EC" id="2.3.1.225" evidence="7"/>